<dbReference type="Gene3D" id="3.40.50.1820">
    <property type="entry name" value="alpha/beta hydrolase"/>
    <property type="match status" value="2"/>
</dbReference>
<dbReference type="Proteomes" id="UP000008366">
    <property type="component" value="Unassembled WGS sequence"/>
</dbReference>
<dbReference type="OrthoDB" id="4879267at2"/>
<evidence type="ECO:0008006" key="4">
    <source>
        <dbReference type="Google" id="ProtNLM"/>
    </source>
</evidence>
<comment type="caution">
    <text evidence="2">The sequence shown here is derived from an EMBL/GenBank/DDBJ whole genome shotgun (WGS) entry which is preliminary data.</text>
</comment>
<feature type="region of interest" description="Disordered" evidence="1">
    <location>
        <begin position="449"/>
        <end position="472"/>
    </location>
</feature>
<dbReference type="STRING" id="1184609.KILIM_001_00280"/>
<protein>
    <recommendedName>
        <fullName evidence="4">Serine aminopeptidase S33 domain-containing protein</fullName>
    </recommendedName>
</protein>
<reference evidence="2 3" key="1">
    <citation type="submission" date="2012-08" db="EMBL/GenBank/DDBJ databases">
        <title>Whole genome shotgun sequence of Kineosphaera limosa NBRC 100340.</title>
        <authorList>
            <person name="Yoshida I."/>
            <person name="Isaki S."/>
            <person name="Hosoyama A."/>
            <person name="Tsuchikane K."/>
            <person name="Katsumata H."/>
            <person name="Ando Y."/>
            <person name="Ohji S."/>
            <person name="Hamada M."/>
            <person name="Tamura T."/>
            <person name="Yamazoe A."/>
            <person name="Yamazaki S."/>
            <person name="Fujita N."/>
        </authorList>
    </citation>
    <scope>NUCLEOTIDE SEQUENCE [LARGE SCALE GENOMIC DNA]</scope>
    <source>
        <strain evidence="2 3">NBRC 100340</strain>
    </source>
</reference>
<keyword evidence="3" id="KW-1185">Reference proteome</keyword>
<evidence type="ECO:0000313" key="2">
    <source>
        <dbReference type="EMBL" id="GAB94026.1"/>
    </source>
</evidence>
<dbReference type="RefSeq" id="WP_006590559.1">
    <property type="nucleotide sequence ID" value="NZ_BAHD01000001.1"/>
</dbReference>
<gene>
    <name evidence="2" type="ORF">KILIM_001_00280</name>
</gene>
<organism evidence="2 3">
    <name type="scientific">Kineosphaera limosa NBRC 100340</name>
    <dbReference type="NCBI Taxonomy" id="1184609"/>
    <lineage>
        <taxon>Bacteria</taxon>
        <taxon>Bacillati</taxon>
        <taxon>Actinomycetota</taxon>
        <taxon>Actinomycetes</taxon>
        <taxon>Micrococcales</taxon>
        <taxon>Dermatophilaceae</taxon>
        <taxon>Kineosphaera</taxon>
    </lineage>
</organism>
<feature type="region of interest" description="Disordered" evidence="1">
    <location>
        <begin position="1"/>
        <end position="21"/>
    </location>
</feature>
<dbReference type="SUPFAM" id="SSF53474">
    <property type="entry name" value="alpha/beta-Hydrolases"/>
    <property type="match status" value="2"/>
</dbReference>
<dbReference type="InterPro" id="IPR029058">
    <property type="entry name" value="AB_hydrolase_fold"/>
</dbReference>
<dbReference type="eggNOG" id="COG1073">
    <property type="taxonomic scope" value="Bacteria"/>
</dbReference>
<name>K6WJQ8_9MICO</name>
<evidence type="ECO:0000256" key="1">
    <source>
        <dbReference type="SAM" id="MobiDB-lite"/>
    </source>
</evidence>
<evidence type="ECO:0000313" key="3">
    <source>
        <dbReference type="Proteomes" id="UP000008366"/>
    </source>
</evidence>
<dbReference type="AlphaFoldDB" id="K6WJQ8"/>
<proteinExistence type="predicted"/>
<dbReference type="EMBL" id="BAHD01000001">
    <property type="protein sequence ID" value="GAB94026.1"/>
    <property type="molecule type" value="Genomic_DNA"/>
</dbReference>
<sequence>MALDLRSASARSVEQPEEASQRSARLQHRVLTWLPVGERWLSVRVDEPDDRQARGALVIAPSFDREAVVSFRTTRALAARAREAGLLAYTFSWSGDGDSTSATGAAATDPAAAWEQELAAVVAHARRIVGPEAPVHIVGLRLGAAVLARVPRELTGPGQRLYWEPVSGAAFVRNHALIRRTSVPVPTGPGQVELDGAVLDPEQVASVRGLAAPKPAQLGPDDAIRTEPDRRAAMRLVLGAPYFAHVPLSVLTEIVAGLRLGPARPLPAWQPQTVATVRQPGPDGAPIDITETLCEVGPNRLPAIRTQAAAGDPQVAVLFTAMGAEVKAGPGSMWARAARDLATRGVVSLRADRGGIGDDADPDLAPEPRPYVPEAIEDVATAVRELASTGLPVLAVGVCAGAWALMRAAGPGYEAPLTELLGVNTVHWHPDPAVYTDAFYAHYHGQEAADRSAPAPSADEAAEPEEAQESAPALTLGERIARAKDYAFTELAIRYPRLRSALRHDVPLDLADPMLRQVPASLILTLLYGPHDHRIWVGKGGRRSLRRARKRGLPLTVVRDVDVDHSLFAQRAQHATLRLLRERTAALAALAPRRADAEGAGNR</sequence>
<accession>K6WJQ8</accession>